<accession>A0A1U7HGS5</accession>
<keyword evidence="2" id="KW-1185">Reference proteome</keyword>
<reference evidence="1 2" key="1">
    <citation type="submission" date="2016-11" db="EMBL/GenBank/DDBJ databases">
        <title>Draft Genome Sequences of Nine Cyanobacterial Strains from Diverse Habitats.</title>
        <authorList>
            <person name="Zhu T."/>
            <person name="Hou S."/>
            <person name="Lu X."/>
            <person name="Hess W.R."/>
        </authorList>
    </citation>
    <scope>NUCLEOTIDE SEQUENCE [LARGE SCALE GENOMIC DNA]</scope>
    <source>
        <strain evidence="1 2">NIES-593</strain>
    </source>
</reference>
<gene>
    <name evidence="1" type="ORF">NIES593_11695</name>
</gene>
<protein>
    <submittedName>
        <fullName evidence="1">Uncharacterized protein</fullName>
    </submittedName>
</protein>
<dbReference type="OrthoDB" id="5937513at2"/>
<sequence>MSIRILLQTTLLPSEEDDWTIARFGVLHDYLASLTDERGNSLCQVTARDRQPDAQGNDRVLSNLDRQDFDELWLFALDVGGGLSDRDLTGIARFHHFVDYNWDISKGCPSFVDEPPGEGMQKEPQALADIQCYVKNLALWLTPTNDH</sequence>
<proteinExistence type="predicted"/>
<comment type="caution">
    <text evidence="1">The sequence shown here is derived from an EMBL/GenBank/DDBJ whole genome shotgun (WGS) entry which is preliminary data.</text>
</comment>
<dbReference type="Proteomes" id="UP000186868">
    <property type="component" value="Unassembled WGS sequence"/>
</dbReference>
<dbReference type="RefSeq" id="WP_073599747.1">
    <property type="nucleotide sequence ID" value="NZ_MRCB01000012.1"/>
</dbReference>
<name>A0A1U7HGS5_9CYAN</name>
<organism evidence="1 2">
    <name type="scientific">Hydrococcus rivularis NIES-593</name>
    <dbReference type="NCBI Taxonomy" id="1921803"/>
    <lineage>
        <taxon>Bacteria</taxon>
        <taxon>Bacillati</taxon>
        <taxon>Cyanobacteriota</taxon>
        <taxon>Cyanophyceae</taxon>
        <taxon>Pleurocapsales</taxon>
        <taxon>Hydrococcaceae</taxon>
        <taxon>Hydrococcus</taxon>
    </lineage>
</organism>
<evidence type="ECO:0000313" key="1">
    <source>
        <dbReference type="EMBL" id="OKH22780.1"/>
    </source>
</evidence>
<dbReference type="EMBL" id="MRCB01000012">
    <property type="protein sequence ID" value="OKH22780.1"/>
    <property type="molecule type" value="Genomic_DNA"/>
</dbReference>
<dbReference type="STRING" id="1921803.NIES593_11695"/>
<dbReference type="AlphaFoldDB" id="A0A1U7HGS5"/>
<evidence type="ECO:0000313" key="2">
    <source>
        <dbReference type="Proteomes" id="UP000186868"/>
    </source>
</evidence>